<dbReference type="SUPFAM" id="SSF53756">
    <property type="entry name" value="UDP-Glycosyltransferase/glycogen phosphorylase"/>
    <property type="match status" value="1"/>
</dbReference>
<evidence type="ECO:0000313" key="3">
    <source>
        <dbReference type="EMBL" id="KUG18745.1"/>
    </source>
</evidence>
<dbReference type="GO" id="GO:0009103">
    <property type="term" value="P:lipopolysaccharide biosynthetic process"/>
    <property type="evidence" value="ECO:0007669"/>
    <property type="project" value="TreeGrafter"/>
</dbReference>
<dbReference type="EMBL" id="LNQE01001364">
    <property type="protein sequence ID" value="KUG18745.1"/>
    <property type="molecule type" value="Genomic_DNA"/>
</dbReference>
<evidence type="ECO:0000259" key="2">
    <source>
        <dbReference type="Pfam" id="PF00534"/>
    </source>
</evidence>
<dbReference type="CDD" id="cd03801">
    <property type="entry name" value="GT4_PimA-like"/>
    <property type="match status" value="1"/>
</dbReference>
<reference evidence="3" key="1">
    <citation type="journal article" date="2015" name="Proc. Natl. Acad. Sci. U.S.A.">
        <title>Networks of energetic and metabolic interactions define dynamics in microbial communities.</title>
        <authorList>
            <person name="Embree M."/>
            <person name="Liu J.K."/>
            <person name="Al-Bassam M.M."/>
            <person name="Zengler K."/>
        </authorList>
    </citation>
    <scope>NUCLEOTIDE SEQUENCE</scope>
</reference>
<dbReference type="AlphaFoldDB" id="A0A0W8FCY7"/>
<name>A0A0W8FCY7_9ZZZZ</name>
<comment type="caution">
    <text evidence="3">The sequence shown here is derived from an EMBL/GenBank/DDBJ whole genome shotgun (WGS) entry which is preliminary data.</text>
</comment>
<protein>
    <submittedName>
        <fullName evidence="3">Glycosyl transferase, group 1</fullName>
    </submittedName>
</protein>
<dbReference type="PANTHER" id="PTHR46401">
    <property type="entry name" value="GLYCOSYLTRANSFERASE WBBK-RELATED"/>
    <property type="match status" value="1"/>
</dbReference>
<dbReference type="PANTHER" id="PTHR46401:SF2">
    <property type="entry name" value="GLYCOSYLTRANSFERASE WBBK-RELATED"/>
    <property type="match status" value="1"/>
</dbReference>
<evidence type="ECO:0000256" key="1">
    <source>
        <dbReference type="ARBA" id="ARBA00022679"/>
    </source>
</evidence>
<gene>
    <name evidence="3" type="ORF">ASZ90_011540</name>
</gene>
<keyword evidence="1 3" id="KW-0808">Transferase</keyword>
<dbReference type="GO" id="GO:0016757">
    <property type="term" value="F:glycosyltransferase activity"/>
    <property type="evidence" value="ECO:0007669"/>
    <property type="project" value="InterPro"/>
</dbReference>
<proteinExistence type="predicted"/>
<dbReference type="Pfam" id="PF00534">
    <property type="entry name" value="Glycos_transf_1"/>
    <property type="match status" value="1"/>
</dbReference>
<sequence>MNIAFVYYPRSSFVKQDCSSLSGHFLVERLGYSGAGDILKMMRPIWQSDLTFSWFASGHSFAAVLLSKLLRKRSAVVVGGYDVAFEPDISYGQYTLGRLKRVYSDFVLGNADIVLPVSEFTKSEVLARAKPKRVQVLYPGIDLDRFQPGGEKKDLVMTVASGSGRIIKLKGLDAFIGAAALLPEIRFLIVGLSDQDRGELQSRSTKNVSLFGYVSREELLAFYQEARVYCQLSYRESFGMALAEAMACGCVPVVTERGAIPEVVGDAGYYVPYGSAKATAEAIEKALSSKNGIGLRKRVEERFSLRRREEALQSLLKSLMNS</sequence>
<accession>A0A0W8FCY7</accession>
<dbReference type="Gene3D" id="3.40.50.2000">
    <property type="entry name" value="Glycogen Phosphorylase B"/>
    <property type="match status" value="2"/>
</dbReference>
<organism evidence="3">
    <name type="scientific">hydrocarbon metagenome</name>
    <dbReference type="NCBI Taxonomy" id="938273"/>
    <lineage>
        <taxon>unclassified sequences</taxon>
        <taxon>metagenomes</taxon>
        <taxon>ecological metagenomes</taxon>
    </lineage>
</organism>
<feature type="domain" description="Glycosyl transferase family 1" evidence="2">
    <location>
        <begin position="163"/>
        <end position="301"/>
    </location>
</feature>
<dbReference type="InterPro" id="IPR001296">
    <property type="entry name" value="Glyco_trans_1"/>
</dbReference>